<feature type="compositionally biased region" description="Acidic residues" evidence="1">
    <location>
        <begin position="281"/>
        <end position="292"/>
    </location>
</feature>
<dbReference type="InterPro" id="IPR046985">
    <property type="entry name" value="IP5"/>
</dbReference>
<dbReference type="Proteomes" id="UP000693970">
    <property type="component" value="Unassembled WGS sequence"/>
</dbReference>
<dbReference type="GO" id="GO:0004439">
    <property type="term" value="F:phosphatidylinositol-4,5-bisphosphate 5-phosphatase activity"/>
    <property type="evidence" value="ECO:0007669"/>
    <property type="project" value="TreeGrafter"/>
</dbReference>
<accession>A0A9K3M1B2</accession>
<dbReference type="InterPro" id="IPR000300">
    <property type="entry name" value="IPPc"/>
</dbReference>
<dbReference type="EMBL" id="JAGRRH010000023">
    <property type="protein sequence ID" value="KAG7344662.1"/>
    <property type="molecule type" value="Genomic_DNA"/>
</dbReference>
<evidence type="ECO:0000256" key="1">
    <source>
        <dbReference type="SAM" id="MobiDB-lite"/>
    </source>
</evidence>
<feature type="region of interest" description="Disordered" evidence="1">
    <location>
        <begin position="1"/>
        <end position="39"/>
    </location>
</feature>
<evidence type="ECO:0000313" key="3">
    <source>
        <dbReference type="EMBL" id="KAG7344662.1"/>
    </source>
</evidence>
<dbReference type="EMBL" id="JAGRRH010000004">
    <property type="protein sequence ID" value="KAG7370441.1"/>
    <property type="molecule type" value="Genomic_DNA"/>
</dbReference>
<gene>
    <name evidence="4" type="ORF">IV203_019011</name>
    <name evidence="3" type="ORF">IV203_022670</name>
</gene>
<organism evidence="4 5">
    <name type="scientific">Nitzschia inconspicua</name>
    <dbReference type="NCBI Taxonomy" id="303405"/>
    <lineage>
        <taxon>Eukaryota</taxon>
        <taxon>Sar</taxon>
        <taxon>Stramenopiles</taxon>
        <taxon>Ochrophyta</taxon>
        <taxon>Bacillariophyta</taxon>
        <taxon>Bacillariophyceae</taxon>
        <taxon>Bacillariophycidae</taxon>
        <taxon>Bacillariales</taxon>
        <taxon>Bacillariaceae</taxon>
        <taxon>Nitzschia</taxon>
    </lineage>
</organism>
<feature type="compositionally biased region" description="Acidic residues" evidence="1">
    <location>
        <begin position="544"/>
        <end position="564"/>
    </location>
</feature>
<comment type="caution">
    <text evidence="4">The sequence shown here is derived from an EMBL/GenBank/DDBJ whole genome shotgun (WGS) entry which is preliminary data.</text>
</comment>
<evidence type="ECO:0000259" key="2">
    <source>
        <dbReference type="SMART" id="SM00128"/>
    </source>
</evidence>
<evidence type="ECO:0000313" key="5">
    <source>
        <dbReference type="Proteomes" id="UP000693970"/>
    </source>
</evidence>
<feature type="compositionally biased region" description="Basic and acidic residues" evidence="1">
    <location>
        <begin position="403"/>
        <end position="413"/>
    </location>
</feature>
<feature type="region of interest" description="Disordered" evidence="1">
    <location>
        <begin position="1112"/>
        <end position="1146"/>
    </location>
</feature>
<feature type="compositionally biased region" description="Basic and acidic residues" evidence="1">
    <location>
        <begin position="201"/>
        <end position="211"/>
    </location>
</feature>
<feature type="compositionally biased region" description="Polar residues" evidence="1">
    <location>
        <begin position="1112"/>
        <end position="1123"/>
    </location>
</feature>
<dbReference type="PANTHER" id="PTHR11200:SF275">
    <property type="entry name" value="LD06095P"/>
    <property type="match status" value="1"/>
</dbReference>
<feature type="compositionally biased region" description="Low complexity" evidence="1">
    <location>
        <begin position="12"/>
        <end position="31"/>
    </location>
</feature>
<feature type="compositionally biased region" description="Low complexity" evidence="1">
    <location>
        <begin position="498"/>
        <end position="542"/>
    </location>
</feature>
<feature type="compositionally biased region" description="Acidic residues" evidence="1">
    <location>
        <begin position="306"/>
        <end position="321"/>
    </location>
</feature>
<dbReference type="Pfam" id="PF22669">
    <property type="entry name" value="Exo_endo_phos2"/>
    <property type="match status" value="1"/>
</dbReference>
<feature type="compositionally biased region" description="Low complexity" evidence="1">
    <location>
        <begin position="381"/>
        <end position="391"/>
    </location>
</feature>
<proteinExistence type="predicted"/>
<dbReference type="AlphaFoldDB" id="A0A9K3M1B2"/>
<feature type="compositionally biased region" description="Low complexity" evidence="1">
    <location>
        <begin position="160"/>
        <end position="177"/>
    </location>
</feature>
<feature type="compositionally biased region" description="Low complexity" evidence="1">
    <location>
        <begin position="475"/>
        <end position="487"/>
    </location>
</feature>
<feature type="compositionally biased region" description="Polar residues" evidence="1">
    <location>
        <begin position="429"/>
        <end position="440"/>
    </location>
</feature>
<feature type="compositionally biased region" description="Low complexity" evidence="1">
    <location>
        <begin position="113"/>
        <end position="135"/>
    </location>
</feature>
<feature type="domain" description="Inositol polyphosphate-related phosphatase" evidence="2">
    <location>
        <begin position="639"/>
        <end position="942"/>
    </location>
</feature>
<feature type="compositionally biased region" description="Acidic residues" evidence="1">
    <location>
        <begin position="243"/>
        <end position="252"/>
    </location>
</feature>
<reference evidence="4" key="2">
    <citation type="submission" date="2021-04" db="EMBL/GenBank/DDBJ databases">
        <authorList>
            <person name="Podell S."/>
        </authorList>
    </citation>
    <scope>NUCLEOTIDE SEQUENCE</scope>
    <source>
        <strain evidence="4">Hildebrandi</strain>
    </source>
</reference>
<protein>
    <recommendedName>
        <fullName evidence="2">Inositol polyphosphate-related phosphatase domain-containing protein</fullName>
    </recommendedName>
</protein>
<dbReference type="PANTHER" id="PTHR11200">
    <property type="entry name" value="INOSITOL 5-PHOSPHATASE"/>
    <property type="match status" value="1"/>
</dbReference>
<name>A0A9K3M1B2_9STRA</name>
<feature type="region of interest" description="Disordered" evidence="1">
    <location>
        <begin position="53"/>
        <end position="212"/>
    </location>
</feature>
<reference evidence="4" key="1">
    <citation type="journal article" date="2021" name="Sci. Rep.">
        <title>Diploid genomic architecture of Nitzschia inconspicua, an elite biomass production diatom.</title>
        <authorList>
            <person name="Oliver A."/>
            <person name="Podell S."/>
            <person name="Pinowska A."/>
            <person name="Traller J.C."/>
            <person name="Smith S.R."/>
            <person name="McClure R."/>
            <person name="Beliaev A."/>
            <person name="Bohutskyi P."/>
            <person name="Hill E.A."/>
            <person name="Rabines A."/>
            <person name="Zheng H."/>
            <person name="Allen L.Z."/>
            <person name="Kuo A."/>
            <person name="Grigoriev I.V."/>
            <person name="Allen A.E."/>
            <person name="Hazlebeck D."/>
            <person name="Allen E.E."/>
        </authorList>
    </citation>
    <scope>NUCLEOTIDE SEQUENCE</scope>
    <source>
        <strain evidence="4">Hildebrandi</strain>
    </source>
</reference>
<dbReference type="GO" id="GO:0046856">
    <property type="term" value="P:phosphatidylinositol dephosphorylation"/>
    <property type="evidence" value="ECO:0007669"/>
    <property type="project" value="InterPro"/>
</dbReference>
<feature type="compositionally biased region" description="Polar residues" evidence="1">
    <location>
        <begin position="263"/>
        <end position="279"/>
    </location>
</feature>
<feature type="compositionally biased region" description="Basic and acidic residues" evidence="1">
    <location>
        <begin position="348"/>
        <end position="371"/>
    </location>
</feature>
<dbReference type="SMART" id="SM00128">
    <property type="entry name" value="IPPc"/>
    <property type="match status" value="1"/>
</dbReference>
<evidence type="ECO:0000313" key="4">
    <source>
        <dbReference type="EMBL" id="KAG7370441.1"/>
    </source>
</evidence>
<dbReference type="OrthoDB" id="62798at2759"/>
<feature type="region of interest" description="Disordered" evidence="1">
    <location>
        <begin position="225"/>
        <end position="564"/>
    </location>
</feature>
<sequence length="1275" mass="140104">MPPSTKKGGTGVAQVTTTTTTAAATTANTTKRGSSSQSIKILVCTANLGNAKPDASSWDAWIPKEGRIPSPSTEVRMTLPERRKPRRSSSADQDIGKEFRTRHVSPNTGSIPSTLSKNNSNTNSTTTTTTKSTLSAIPSTSKQRKQRSSQDATAFSLQRKTTTTTKSDDNASSAASSPMKRRNRSDPNVLLASFPTTTATTRKDNNDDHVDSVGIDDYEQWLQKQKLKQPKQLQPTETAGSIDDTEDDDDDFNWVPPPPTPTGNHKPSISISSLKQRPSTSDDDDDDDDDSDSYERFLHHLQTQSMEEEDEEKDEVEDGTSDTEQQEKGHGNPNIGDDADLVNAIARQKQEQEEAPGEERMSLTPPKRIDSTLRPQPPSTLQPEQQEQQPKQPTPDPVLPMRGRRDGSHDTKRPKSSSSKSKSKSRSPTPQQNDQTTTIQDEYFDLIVIGMQEATFEPTKTSSKTSKKSKKQSDSKTSATNPKSTTLLKKKKKKNVSKNDNSNNNNNNNVVFNLPSNDPSNSKKNKNSNRLSSTSSQYSTSTGGDDDWDDDDDDSLSSSDDEEMCILHDDGTVTIVDDYTKLVPLDNEEPTPEKGKTNTTSKGLKKLLAKGTTTTAKTIVKVGYKAGKQAGKAGYLVSKKVSKAADVANRYAGSGKDHTLRQMPSAIRVSSNATALDDKNAGGWTDTDTIHYRLEAEQIPGYRRALSYQFGEMRLLVYVRLYSVGGKKPTIRTIDIESVKYQATGIGGVLANKGGIVAEVLINHNTRLSFLSAHLEAHEGEAHFNARCTSFQDILMGAGHKYYDATQSSHYSFAMGDLNFRTRLVGVSAERHLQTTHKMAANKDWRILNQYDELRMALVTKKCLVGYDTPYCNFAPTFKVARHKGYQYNIKRSPSYTDRILFKSTDQLDDLVPFLYEGVDNFVSSDHKPIRGAFEIPLNPSLKWKPAAPDKKARGTKVKLTAQRETMHFFVSDIRCTINPNEYDRLKRTEKADTPNPVLLFVTNPNSAIIKDDISSKKNIWNKLGLNSIKKAAADTPTDSSSKYPSTSILKDTMRPDWGKESVHFTVSTHKSSGEPVFLSASMLHFCLRDSKQAFLIGSYALNLAKLIAITRNNGPSTPNSNGAGDGRRGSVKTSNRRGSTGGFNLAAPSKALLSAGVTGSSNEHVQRASLTLNPNQGKNNANSLLPTNAIGAKSFQQTLSRTGSVRYMGRGPSNSLIEAMMEDGNASTENQGREKFKGLNLMSLRLENEPLIGGGLEVANIKCSIDVWWTQDDE</sequence>
<keyword evidence="5" id="KW-1185">Reference proteome</keyword>